<dbReference type="AlphaFoldDB" id="A0A2Z4JCV7"/>
<keyword evidence="3" id="KW-1185">Reference proteome</keyword>
<proteinExistence type="predicted"/>
<keyword evidence="1" id="KW-0378">Hydrolase</keyword>
<protein>
    <submittedName>
        <fullName evidence="2">Class F sortase</fullName>
    </submittedName>
</protein>
<dbReference type="Proteomes" id="UP000249616">
    <property type="component" value="Chromosome"/>
</dbReference>
<dbReference type="EMBL" id="CP030073">
    <property type="protein sequence ID" value="AWW42886.1"/>
    <property type="molecule type" value="Genomic_DNA"/>
</dbReference>
<dbReference type="SUPFAM" id="SSF63817">
    <property type="entry name" value="Sortase"/>
    <property type="match status" value="1"/>
</dbReference>
<sequence length="188" mass="19459">MLLVITALGEDRPPQPSSAQAFPASLYPSQWSPAAQPLPPSVPVRLRAPAVGLDAPLTSVGLDAAGALRPPADGRRLAGWYSGGPAPGTAGTAVTTGHVTTRTGPGVFHKVGALARGDIIEVTRTDRLTAVFTVEAVEVYPKNDFPTARVYGSSGRPELRVITCGGKYTDATGWQANVVVFAALTSTK</sequence>
<evidence type="ECO:0000256" key="1">
    <source>
        <dbReference type="ARBA" id="ARBA00022801"/>
    </source>
</evidence>
<gene>
    <name evidence="2" type="ORF">DN051_36745</name>
</gene>
<dbReference type="InterPro" id="IPR005754">
    <property type="entry name" value="Sortase"/>
</dbReference>
<evidence type="ECO:0000313" key="2">
    <source>
        <dbReference type="EMBL" id="AWW42886.1"/>
    </source>
</evidence>
<dbReference type="Gene3D" id="2.40.260.10">
    <property type="entry name" value="Sortase"/>
    <property type="match status" value="1"/>
</dbReference>
<dbReference type="InterPro" id="IPR023365">
    <property type="entry name" value="Sortase_dom-sf"/>
</dbReference>
<dbReference type="CDD" id="cd05829">
    <property type="entry name" value="Sortase_F"/>
    <property type="match status" value="1"/>
</dbReference>
<evidence type="ECO:0000313" key="3">
    <source>
        <dbReference type="Proteomes" id="UP000249616"/>
    </source>
</evidence>
<dbReference type="KEGG" id="scad:DN051_36745"/>
<reference evidence="2 3" key="1">
    <citation type="journal article" date="2019" name="Int. J. Syst. Evol. Microbiol.">
        <title>Streptomyces cadmiisoli sp. nov., a novel actinomycete isolated from cadmium-contaminated soil.</title>
        <authorList>
            <person name="Li K."/>
            <person name="Tang X."/>
            <person name="Zhao J."/>
            <person name="Guo Y."/>
            <person name="Tang Y."/>
            <person name="Gao J."/>
        </authorList>
    </citation>
    <scope>NUCLEOTIDE SEQUENCE [LARGE SCALE GENOMIC DNA]</scope>
    <source>
        <strain evidence="2 3">ZFG47</strain>
    </source>
</reference>
<accession>A0A2Z4JCV7</accession>
<organism evidence="2 3">
    <name type="scientific">Streptomyces cadmiisoli</name>
    <dbReference type="NCBI Taxonomy" id="2184053"/>
    <lineage>
        <taxon>Bacteria</taxon>
        <taxon>Bacillati</taxon>
        <taxon>Actinomycetota</taxon>
        <taxon>Actinomycetes</taxon>
        <taxon>Kitasatosporales</taxon>
        <taxon>Streptomycetaceae</taxon>
        <taxon>Streptomyces</taxon>
        <taxon>Streptomyces aurantiacus group</taxon>
    </lineage>
</organism>
<dbReference type="NCBIfam" id="NF033748">
    <property type="entry name" value="class_F_sortase"/>
    <property type="match status" value="1"/>
</dbReference>
<name>A0A2Z4JCV7_9ACTN</name>
<dbReference type="Pfam" id="PF04203">
    <property type="entry name" value="Sortase"/>
    <property type="match status" value="1"/>
</dbReference>
<dbReference type="GO" id="GO:0016787">
    <property type="term" value="F:hydrolase activity"/>
    <property type="evidence" value="ECO:0007669"/>
    <property type="project" value="UniProtKB-KW"/>
</dbReference>
<dbReference type="InterPro" id="IPR042001">
    <property type="entry name" value="Sortase_F"/>
</dbReference>